<accession>A0ABQ5TGR1</accession>
<protein>
    <recommendedName>
        <fullName evidence="3">Flagellar FliJ protein</fullName>
    </recommendedName>
</protein>
<dbReference type="Proteomes" id="UP001143509">
    <property type="component" value="Unassembled WGS sequence"/>
</dbReference>
<dbReference type="RefSeq" id="WP_271166311.1">
    <property type="nucleotide sequence ID" value="NZ_BSFD01000011.1"/>
</dbReference>
<reference evidence="1" key="1">
    <citation type="journal article" date="2014" name="Int. J. Syst. Evol. Microbiol.">
        <title>Complete genome of a new Firmicutes species belonging to the dominant human colonic microbiota ('Ruminococcus bicirculans') reveals two chromosomes and a selective capacity to utilize plant glucans.</title>
        <authorList>
            <consortium name="NISC Comparative Sequencing Program"/>
            <person name="Wegmann U."/>
            <person name="Louis P."/>
            <person name="Goesmann A."/>
            <person name="Henrissat B."/>
            <person name="Duncan S.H."/>
            <person name="Flint H.J."/>
        </authorList>
    </citation>
    <scope>NUCLEOTIDE SEQUENCE</scope>
    <source>
        <strain evidence="1">VKM B-1499</strain>
    </source>
</reference>
<evidence type="ECO:0008006" key="3">
    <source>
        <dbReference type="Google" id="ProtNLM"/>
    </source>
</evidence>
<comment type="caution">
    <text evidence="1">The sequence shown here is derived from an EMBL/GenBank/DDBJ whole genome shotgun (WGS) entry which is preliminary data.</text>
</comment>
<reference evidence="1" key="2">
    <citation type="submission" date="2023-01" db="EMBL/GenBank/DDBJ databases">
        <authorList>
            <person name="Sun Q."/>
            <person name="Evtushenko L."/>
        </authorList>
    </citation>
    <scope>NUCLEOTIDE SEQUENCE</scope>
    <source>
        <strain evidence="1">VKM B-1499</strain>
    </source>
</reference>
<organism evidence="1 2">
    <name type="scientific">Brevundimonas intermedia</name>
    <dbReference type="NCBI Taxonomy" id="74315"/>
    <lineage>
        <taxon>Bacteria</taxon>
        <taxon>Pseudomonadati</taxon>
        <taxon>Pseudomonadota</taxon>
        <taxon>Alphaproteobacteria</taxon>
        <taxon>Caulobacterales</taxon>
        <taxon>Caulobacteraceae</taxon>
        <taxon>Brevundimonas</taxon>
    </lineage>
</organism>
<dbReference type="EMBL" id="BSFD01000011">
    <property type="protein sequence ID" value="GLK50158.1"/>
    <property type="molecule type" value="Genomic_DNA"/>
</dbReference>
<name>A0ABQ5TGR1_9CAUL</name>
<evidence type="ECO:0000313" key="2">
    <source>
        <dbReference type="Proteomes" id="UP001143509"/>
    </source>
</evidence>
<evidence type="ECO:0000313" key="1">
    <source>
        <dbReference type="EMBL" id="GLK50158.1"/>
    </source>
</evidence>
<keyword evidence="2" id="KW-1185">Reference proteome</keyword>
<proteinExistence type="predicted"/>
<gene>
    <name evidence="1" type="ORF">GCM10017620_31320</name>
</gene>
<sequence length="149" mass="16813">MNRRRLLREANTALAVREMQLKGAELGVGRQLAQTARARQSLQASEVRLTHTERELAAVLTDPRIDIDRFVAWRRARTGAERERQTQAQALLGEQAALEALRSAYFDHWALTEAARRVMTDARRAATRAAEERALAAAEDLRPCRGDPR</sequence>